<dbReference type="AlphaFoldDB" id="A0A368VQQ7"/>
<name>A0A368VQQ7_9BACL</name>
<protein>
    <submittedName>
        <fullName evidence="1">Uncharacterized protein</fullName>
    </submittedName>
</protein>
<dbReference type="Proteomes" id="UP000252415">
    <property type="component" value="Unassembled WGS sequence"/>
</dbReference>
<organism evidence="1 2">
    <name type="scientific">Paenibacillus prosopidis</name>
    <dbReference type="NCBI Taxonomy" id="630520"/>
    <lineage>
        <taxon>Bacteria</taxon>
        <taxon>Bacillati</taxon>
        <taxon>Bacillota</taxon>
        <taxon>Bacilli</taxon>
        <taxon>Bacillales</taxon>
        <taxon>Paenibacillaceae</taxon>
        <taxon>Paenibacillus</taxon>
    </lineage>
</organism>
<sequence>MGNKKSPNFGLLGILRLLVFHRNAKEEKKPYGIYGVLGARALEPVIRLGFPIERAGGSNEIYLSISEP</sequence>
<accession>A0A368VQQ7</accession>
<comment type="caution">
    <text evidence="1">The sequence shown here is derived from an EMBL/GenBank/DDBJ whole genome shotgun (WGS) entry which is preliminary data.</text>
</comment>
<reference evidence="1 2" key="1">
    <citation type="submission" date="2018-07" db="EMBL/GenBank/DDBJ databases">
        <title>Genomic Encyclopedia of Type Strains, Phase III (KMG-III): the genomes of soil and plant-associated and newly described type strains.</title>
        <authorList>
            <person name="Whitman W."/>
        </authorList>
    </citation>
    <scope>NUCLEOTIDE SEQUENCE [LARGE SCALE GENOMIC DNA]</scope>
    <source>
        <strain evidence="1 2">CECT 7506</strain>
    </source>
</reference>
<evidence type="ECO:0000313" key="2">
    <source>
        <dbReference type="Proteomes" id="UP000252415"/>
    </source>
</evidence>
<proteinExistence type="predicted"/>
<gene>
    <name evidence="1" type="ORF">DFP97_12253</name>
</gene>
<keyword evidence="2" id="KW-1185">Reference proteome</keyword>
<dbReference type="EMBL" id="QPJD01000022">
    <property type="protein sequence ID" value="RCW41617.1"/>
    <property type="molecule type" value="Genomic_DNA"/>
</dbReference>
<evidence type="ECO:0000313" key="1">
    <source>
        <dbReference type="EMBL" id="RCW41617.1"/>
    </source>
</evidence>